<dbReference type="RefSeq" id="XP_044655526.1">
    <property type="nucleotide sequence ID" value="XM_044799591.1"/>
</dbReference>
<accession>A0A9P3FFP4</accession>
<dbReference type="InterPro" id="IPR002562">
    <property type="entry name" value="3'-5'_exonuclease_dom"/>
</dbReference>
<dbReference type="EMBL" id="BOLY01000002">
    <property type="protein sequence ID" value="GIZ41039.1"/>
    <property type="molecule type" value="Genomic_DNA"/>
</dbReference>
<name>A0A9P3FFP4_9PEZI</name>
<dbReference type="GO" id="GO:0008408">
    <property type="term" value="F:3'-5' exonuclease activity"/>
    <property type="evidence" value="ECO:0007669"/>
    <property type="project" value="InterPro"/>
</dbReference>
<evidence type="ECO:0000313" key="4">
    <source>
        <dbReference type="Proteomes" id="UP000825890"/>
    </source>
</evidence>
<feature type="domain" description="3'-5' exonuclease" evidence="2">
    <location>
        <begin position="199"/>
        <end position="346"/>
    </location>
</feature>
<dbReference type="InterPro" id="IPR036397">
    <property type="entry name" value="RNaseH_sf"/>
</dbReference>
<dbReference type="OrthoDB" id="26838at2759"/>
<dbReference type="InterPro" id="IPR012337">
    <property type="entry name" value="RNaseH-like_sf"/>
</dbReference>
<feature type="region of interest" description="Disordered" evidence="1">
    <location>
        <begin position="486"/>
        <end position="506"/>
    </location>
</feature>
<feature type="compositionally biased region" description="Basic residues" evidence="1">
    <location>
        <begin position="488"/>
        <end position="499"/>
    </location>
</feature>
<dbReference type="GeneID" id="68289931"/>
<dbReference type="Proteomes" id="UP000825890">
    <property type="component" value="Unassembled WGS sequence"/>
</dbReference>
<evidence type="ECO:0000259" key="2">
    <source>
        <dbReference type="Pfam" id="PF01612"/>
    </source>
</evidence>
<dbReference type="AlphaFoldDB" id="A0A9P3FFP4"/>
<feature type="region of interest" description="Disordered" evidence="1">
    <location>
        <begin position="35"/>
        <end position="55"/>
    </location>
</feature>
<proteinExistence type="predicted"/>
<dbReference type="Gene3D" id="3.30.420.10">
    <property type="entry name" value="Ribonuclease H-like superfamily/Ribonuclease H"/>
    <property type="match status" value="1"/>
</dbReference>
<dbReference type="SUPFAM" id="SSF53098">
    <property type="entry name" value="Ribonuclease H-like"/>
    <property type="match status" value="1"/>
</dbReference>
<dbReference type="Pfam" id="PF01612">
    <property type="entry name" value="DNA_pol_A_exo1"/>
    <property type="match status" value="1"/>
</dbReference>
<organism evidence="3 4">
    <name type="scientific">Cercospora kikuchii</name>
    <dbReference type="NCBI Taxonomy" id="84275"/>
    <lineage>
        <taxon>Eukaryota</taxon>
        <taxon>Fungi</taxon>
        <taxon>Dikarya</taxon>
        <taxon>Ascomycota</taxon>
        <taxon>Pezizomycotina</taxon>
        <taxon>Dothideomycetes</taxon>
        <taxon>Dothideomycetidae</taxon>
        <taxon>Mycosphaerellales</taxon>
        <taxon>Mycosphaerellaceae</taxon>
        <taxon>Cercospora</taxon>
    </lineage>
</organism>
<comment type="caution">
    <text evidence="3">The sequence shown here is derived from an EMBL/GenBank/DDBJ whole genome shotgun (WGS) entry which is preliminary data.</text>
</comment>
<dbReference type="GO" id="GO:0006139">
    <property type="term" value="P:nucleobase-containing compound metabolic process"/>
    <property type="evidence" value="ECO:0007669"/>
    <property type="project" value="InterPro"/>
</dbReference>
<dbReference type="PANTHER" id="PTHR43040">
    <property type="entry name" value="RIBONUCLEASE D"/>
    <property type="match status" value="1"/>
</dbReference>
<evidence type="ECO:0000256" key="1">
    <source>
        <dbReference type="SAM" id="MobiDB-lite"/>
    </source>
</evidence>
<evidence type="ECO:0000313" key="3">
    <source>
        <dbReference type="EMBL" id="GIZ41039.1"/>
    </source>
</evidence>
<sequence>MSFLPLLDSSRDKETRNEAEIAATLSKEALREELDRRQQHEATLTWSEEPATPSGAWAFPTEASLGEMAVSCASLAATGERRVGLCAAYIKGGNNEEAEVQSLKNKVEGVVNNLSKITEASHRVMRPTLYTDAGFDALTAEFGALLTALKEQKRPLQADVEGAIPYSARPNEPLPETDMIIIDAVESVAEMIDTITSCLSETSHSSANESTLAIDLEGVSLGREGDISILQIFLAPQKTCFLVDIFTLKSSAFNTPGRVSQTTTLTSLLEAPEIKKLLFDCQTDNEALSHLYGIHMRGVADVQLMYSATRTEMRQRSKLFALSVVTQHCAKLSDSDKENFHSINNWGMAALVIGGKTTEYYMHEQIMNALVLNEEPDMEDAWNDFKVRVDYVRKKEGYAQCNERPLNSLAQKYCAQDVTLLGRIWKYCTEHETCNEEWEGRVAKETQSRLDMADLPASTFSSMTRDDWTKAPEGWAEIHQTSRFTGKVMKKGKGKSKAKKAADESW</sequence>
<reference evidence="3 4" key="1">
    <citation type="submission" date="2021-01" db="EMBL/GenBank/DDBJ databases">
        <title>Cercospora kikuchii MAFF 305040 whole genome shotgun sequence.</title>
        <authorList>
            <person name="Kashiwa T."/>
            <person name="Suzuki T."/>
        </authorList>
    </citation>
    <scope>NUCLEOTIDE SEQUENCE [LARGE SCALE GENOMIC DNA]</scope>
    <source>
        <strain evidence="3 4">MAFF 305040</strain>
    </source>
</reference>
<keyword evidence="4" id="KW-1185">Reference proteome</keyword>
<protein>
    <recommendedName>
        <fullName evidence="2">3'-5' exonuclease domain-containing protein</fullName>
    </recommendedName>
</protein>
<dbReference type="PANTHER" id="PTHR43040:SF1">
    <property type="entry name" value="RIBONUCLEASE D"/>
    <property type="match status" value="1"/>
</dbReference>
<dbReference type="GO" id="GO:0003676">
    <property type="term" value="F:nucleic acid binding"/>
    <property type="evidence" value="ECO:0007669"/>
    <property type="project" value="InterPro"/>
</dbReference>
<gene>
    <name evidence="3" type="ORF">CKM354_000435600</name>
</gene>